<keyword evidence="1" id="KW-0812">Transmembrane</keyword>
<sequence>MDSSTMMLWGVVFSGLGLGYFSYGKKQKSLVPLCCGLSLIIYPYFMTSLSSLLIVGVILLVAPYFIKF</sequence>
<evidence type="ECO:0000313" key="2">
    <source>
        <dbReference type="EMBL" id="MDC2891439.1"/>
    </source>
</evidence>
<keyword evidence="1" id="KW-0472">Membrane</keyword>
<feature type="transmembrane region" description="Helical" evidence="1">
    <location>
        <begin position="44"/>
        <end position="66"/>
    </location>
</feature>
<reference evidence="2 3" key="1">
    <citation type="submission" date="2023-01" db="EMBL/GenBank/DDBJ databases">
        <title>Psychrosphaera sp. nov., isolated from marine algae.</title>
        <authorList>
            <person name="Bayburt H."/>
            <person name="Choi B.J."/>
            <person name="Kim J.M."/>
            <person name="Choi D.G."/>
            <person name="Jeon C.O."/>
        </authorList>
    </citation>
    <scope>NUCLEOTIDE SEQUENCE [LARGE SCALE GENOMIC DNA]</scope>
    <source>
        <strain evidence="2 3">G1-22</strain>
    </source>
</reference>
<evidence type="ECO:0008006" key="4">
    <source>
        <dbReference type="Google" id="ProtNLM"/>
    </source>
</evidence>
<organism evidence="2 3">
    <name type="scientific">Psychrosphaera algicola</name>
    <dbReference type="NCBI Taxonomy" id="3023714"/>
    <lineage>
        <taxon>Bacteria</taxon>
        <taxon>Pseudomonadati</taxon>
        <taxon>Pseudomonadota</taxon>
        <taxon>Gammaproteobacteria</taxon>
        <taxon>Alteromonadales</taxon>
        <taxon>Pseudoalteromonadaceae</taxon>
        <taxon>Psychrosphaera</taxon>
    </lineage>
</organism>
<accession>A0ABT5FJR3</accession>
<keyword evidence="3" id="KW-1185">Reference proteome</keyword>
<gene>
    <name evidence="2" type="ORF">PN838_25305</name>
</gene>
<feature type="transmembrane region" description="Helical" evidence="1">
    <location>
        <begin position="6"/>
        <end position="23"/>
    </location>
</feature>
<dbReference type="EMBL" id="JAQOMS010000002">
    <property type="protein sequence ID" value="MDC2891439.1"/>
    <property type="molecule type" value="Genomic_DNA"/>
</dbReference>
<name>A0ABT5FJR3_9GAMM</name>
<protein>
    <recommendedName>
        <fullName evidence="4">Amino acid transport protein</fullName>
    </recommendedName>
</protein>
<evidence type="ECO:0000313" key="3">
    <source>
        <dbReference type="Proteomes" id="UP001528411"/>
    </source>
</evidence>
<proteinExistence type="predicted"/>
<dbReference type="Proteomes" id="UP001528411">
    <property type="component" value="Unassembled WGS sequence"/>
</dbReference>
<evidence type="ECO:0000256" key="1">
    <source>
        <dbReference type="SAM" id="Phobius"/>
    </source>
</evidence>
<comment type="caution">
    <text evidence="2">The sequence shown here is derived from an EMBL/GenBank/DDBJ whole genome shotgun (WGS) entry which is preliminary data.</text>
</comment>
<dbReference type="RefSeq" id="WP_215964803.1">
    <property type="nucleotide sequence ID" value="NZ_JAQOMS010000002.1"/>
</dbReference>
<keyword evidence="1" id="KW-1133">Transmembrane helix</keyword>